<dbReference type="PANTHER" id="PTHR46082">
    <property type="entry name" value="ATP/GTP-BINDING PROTEIN-RELATED"/>
    <property type="match status" value="1"/>
</dbReference>
<protein>
    <submittedName>
        <fullName evidence="3">Uncharacterized protein</fullName>
    </submittedName>
</protein>
<feature type="domain" description="DUF7779" evidence="2">
    <location>
        <begin position="266"/>
        <end position="353"/>
    </location>
</feature>
<dbReference type="eggNOG" id="COG2909">
    <property type="taxonomic scope" value="Bacteria"/>
</dbReference>
<dbReference type="Proteomes" id="UP000054537">
    <property type="component" value="Unassembled WGS sequence"/>
</dbReference>
<reference evidence="3 4" key="1">
    <citation type="submission" date="2014-10" db="EMBL/GenBank/DDBJ databases">
        <title>Draft genome sequence of Actinoplanes utahensis NRRL 12052.</title>
        <authorList>
            <person name="Velasco-Bucheli B."/>
            <person name="del Cerro C."/>
            <person name="Hormigo D."/>
            <person name="Garcia J.L."/>
            <person name="Acebal C."/>
            <person name="Arroyo M."/>
            <person name="de la Mata I."/>
        </authorList>
    </citation>
    <scope>NUCLEOTIDE SEQUENCE [LARGE SCALE GENOMIC DNA]</scope>
    <source>
        <strain evidence="3 4">NRRL 12052</strain>
    </source>
</reference>
<evidence type="ECO:0000313" key="4">
    <source>
        <dbReference type="Proteomes" id="UP000054537"/>
    </source>
</evidence>
<gene>
    <name evidence="3" type="ORF">MB27_03685</name>
</gene>
<organism evidence="3 4">
    <name type="scientific">Actinoplanes utahensis</name>
    <dbReference type="NCBI Taxonomy" id="1869"/>
    <lineage>
        <taxon>Bacteria</taxon>
        <taxon>Bacillati</taxon>
        <taxon>Actinomycetota</taxon>
        <taxon>Actinomycetes</taxon>
        <taxon>Micromonosporales</taxon>
        <taxon>Micromonosporaceae</taxon>
        <taxon>Actinoplanes</taxon>
    </lineage>
</organism>
<comment type="caution">
    <text evidence="3">The sequence shown here is derived from an EMBL/GenBank/DDBJ whole genome shotgun (WGS) entry which is preliminary data.</text>
</comment>
<dbReference type="GO" id="GO:0043531">
    <property type="term" value="F:ADP binding"/>
    <property type="evidence" value="ECO:0007669"/>
    <property type="project" value="InterPro"/>
</dbReference>
<sequence>MPPVGTTPPLVRLPQVWGEIPQRNPNFTGREDLLRVIHDELNRSQETAVLPQALHGMGGVGKSQVAIEYVYRHSAEYDLIWWVPAEQEGQILASFTQLAQQLKLDVGPEVNTAVPAVRDALSTGRTPYKNWLLVFDNAEAPQSVKKFFPTVGSGKILVTSRDRDWTRFTRSVEVDVFTREESRDFLLGRELGLDGEDAERLADALGDLPLAIEQAAAWRATTGMPIEEYLDLLEQKRIDVLETSPSPDYPDSVAAAFELSLEKLREKNPAALQLLQICSFFAPEPISRDLFAGSPVAPISEELDPVLSDRFRLSRAIRDIQKYALAKIDHARDALQIHRLVQAVLVGRMTDEERVHMRRGAHTLLANGNPNNPSRPEEWRRYQGLRPHVAVSRAVESADPRVQDLVFGIVQFLYYWGDHPGSEQLAEEAHGWWAKTRGAFHPETLRLAKWLGWMRWVNGDFAGAKQLNQRTLDLYQEHIGDRDEGTLDAMYMVSIDLRTAGEFVAARDLDERILTIARQEFGRDDPATLIFAHSLGVSLRLTGEFKRAAELDEDTHRRRQMILGVHDEQTLNTLNALLIDRRELGHYLEAARRQDELYHQHLELFGNDKPSTLQAARYLAIARRKAGDHPGARALAQDTLDRYTRRYGPDYPRTIAMAVNYAVDLRHAGELDRSLAYTVDTFERYQRMFGANHLYTLSVRTNLAVVLRLMGDREEARQHDAAALAELERTLGPDHAVSLICATNLASDLYALGRFQEAYERDTDTLARSSRVLGDEHPSTLAVGVNLALDLRALGRANEGDKILADTMLRLRATLGDRHPATLNALQSLRADCDVDPTPI</sequence>
<name>A0A0A6XFG4_ACTUT</name>
<dbReference type="InterPro" id="IPR056681">
    <property type="entry name" value="DUF7779"/>
</dbReference>
<dbReference type="InterPro" id="IPR002182">
    <property type="entry name" value="NB-ARC"/>
</dbReference>
<dbReference type="EMBL" id="JRTT01000003">
    <property type="protein sequence ID" value="KHD78812.1"/>
    <property type="molecule type" value="Genomic_DNA"/>
</dbReference>
<dbReference type="PANTHER" id="PTHR46082:SF6">
    <property type="entry name" value="AAA+ ATPASE DOMAIN-CONTAINING PROTEIN-RELATED"/>
    <property type="match status" value="1"/>
</dbReference>
<dbReference type="InterPro" id="IPR027417">
    <property type="entry name" value="P-loop_NTPase"/>
</dbReference>
<dbReference type="Gene3D" id="1.25.40.10">
    <property type="entry name" value="Tetratricopeptide repeat domain"/>
    <property type="match status" value="2"/>
</dbReference>
<dbReference type="SUPFAM" id="SSF48452">
    <property type="entry name" value="TPR-like"/>
    <property type="match status" value="3"/>
</dbReference>
<evidence type="ECO:0000259" key="2">
    <source>
        <dbReference type="Pfam" id="PF25000"/>
    </source>
</evidence>
<dbReference type="Pfam" id="PF13374">
    <property type="entry name" value="TPR_10"/>
    <property type="match status" value="4"/>
</dbReference>
<dbReference type="STRING" id="1869.MB27_03685"/>
<dbReference type="Pfam" id="PF00931">
    <property type="entry name" value="NB-ARC"/>
    <property type="match status" value="1"/>
</dbReference>
<dbReference type="Gene3D" id="3.40.50.300">
    <property type="entry name" value="P-loop containing nucleotide triphosphate hydrolases"/>
    <property type="match status" value="1"/>
</dbReference>
<dbReference type="AlphaFoldDB" id="A0A0A6XFG4"/>
<dbReference type="NCBIfam" id="NF040586">
    <property type="entry name" value="FxSxx_TPR"/>
    <property type="match status" value="1"/>
</dbReference>
<dbReference type="InterPro" id="IPR053137">
    <property type="entry name" value="NLR-like"/>
</dbReference>
<evidence type="ECO:0000313" key="3">
    <source>
        <dbReference type="EMBL" id="KHD78812.1"/>
    </source>
</evidence>
<keyword evidence="4" id="KW-1185">Reference proteome</keyword>
<dbReference type="Pfam" id="PF25000">
    <property type="entry name" value="DUF7779"/>
    <property type="match status" value="1"/>
</dbReference>
<feature type="domain" description="NB-ARC" evidence="1">
    <location>
        <begin position="31"/>
        <end position="185"/>
    </location>
</feature>
<evidence type="ECO:0000259" key="1">
    <source>
        <dbReference type="Pfam" id="PF00931"/>
    </source>
</evidence>
<dbReference type="Pfam" id="PF13424">
    <property type="entry name" value="TPR_12"/>
    <property type="match status" value="1"/>
</dbReference>
<dbReference type="SUPFAM" id="SSF52540">
    <property type="entry name" value="P-loop containing nucleoside triphosphate hydrolases"/>
    <property type="match status" value="1"/>
</dbReference>
<proteinExistence type="predicted"/>
<accession>A0A0A6XFG4</accession>
<dbReference type="InterPro" id="IPR011990">
    <property type="entry name" value="TPR-like_helical_dom_sf"/>
</dbReference>